<evidence type="ECO:0000256" key="7">
    <source>
        <dbReference type="ARBA" id="ARBA00023125"/>
    </source>
</evidence>
<evidence type="ECO:0000256" key="8">
    <source>
        <dbReference type="HAMAP-Rule" id="MF_01470"/>
    </source>
</evidence>
<organism evidence="9 10">
    <name type="scientific">Actinotignum urinale</name>
    <dbReference type="NCBI Taxonomy" id="190146"/>
    <lineage>
        <taxon>Bacteria</taxon>
        <taxon>Bacillati</taxon>
        <taxon>Actinomycetota</taxon>
        <taxon>Actinomycetes</taxon>
        <taxon>Actinomycetales</taxon>
        <taxon>Actinomycetaceae</taxon>
        <taxon>Actinotignum</taxon>
    </lineage>
</organism>
<keyword evidence="1 8" id="KW-0540">Nuclease</keyword>
<evidence type="ECO:0000256" key="3">
    <source>
        <dbReference type="ARBA" id="ARBA00022759"/>
    </source>
</evidence>
<dbReference type="Gene3D" id="3.100.10.20">
    <property type="entry name" value="CRISPR-associated endonuclease Cas1, N-terminal domain"/>
    <property type="match status" value="1"/>
</dbReference>
<dbReference type="EMBL" id="JAWNGC010000011">
    <property type="protein sequence ID" value="MDY5155558.1"/>
    <property type="molecule type" value="Genomic_DNA"/>
</dbReference>
<dbReference type="InterPro" id="IPR002729">
    <property type="entry name" value="CRISPR-assoc_Cas1"/>
</dbReference>
<evidence type="ECO:0000256" key="5">
    <source>
        <dbReference type="ARBA" id="ARBA00022842"/>
    </source>
</evidence>
<keyword evidence="3 8" id="KW-0255">Endonuclease</keyword>
<dbReference type="Pfam" id="PF01867">
    <property type="entry name" value="Cas_Cas1"/>
    <property type="match status" value="2"/>
</dbReference>
<dbReference type="GO" id="GO:0004520">
    <property type="term" value="F:DNA endonuclease activity"/>
    <property type="evidence" value="ECO:0007669"/>
    <property type="project" value="InterPro"/>
</dbReference>
<dbReference type="GO" id="GO:0043571">
    <property type="term" value="P:maintenance of CRISPR repeat elements"/>
    <property type="evidence" value="ECO:0007669"/>
    <property type="project" value="UniProtKB-UniRule"/>
</dbReference>
<comment type="function">
    <text evidence="8">CRISPR (clustered regularly interspaced short palindromic repeat), is an adaptive immune system that provides protection against mobile genetic elements (viruses, transposable elements and conjugative plasmids). CRISPR clusters contain spacers, sequences complementary to antecedent mobile elements, and target invading nucleic acids. CRISPR clusters are transcribed and processed into CRISPR RNA (crRNA). Acts as a dsDNA endonuclease. Involved in the integration of spacer DNA into the CRISPR cassette.</text>
</comment>
<comment type="subunit">
    <text evidence="8">Homodimer, forms a heterotetramer with a Cas2 homodimer.</text>
</comment>
<dbReference type="RefSeq" id="WP_308807036.1">
    <property type="nucleotide sequence ID" value="NZ_CAMYCL010000030.1"/>
</dbReference>
<keyword evidence="5 8" id="KW-0460">Magnesium</keyword>
<feature type="binding site" evidence="8">
    <location>
        <position position="224"/>
    </location>
    <ligand>
        <name>Mn(2+)</name>
        <dbReference type="ChEBI" id="CHEBI:29035"/>
    </ligand>
</feature>
<dbReference type="Gene3D" id="1.20.120.920">
    <property type="entry name" value="CRISPR-associated endonuclease Cas1, C-terminal domain"/>
    <property type="match status" value="1"/>
</dbReference>
<dbReference type="InterPro" id="IPR050646">
    <property type="entry name" value="Cas1"/>
</dbReference>
<name>A0AAW9HWV9_9ACTO</name>
<evidence type="ECO:0000256" key="4">
    <source>
        <dbReference type="ARBA" id="ARBA00022801"/>
    </source>
</evidence>
<dbReference type="PANTHER" id="PTHR34353:SF3">
    <property type="entry name" value="CRISPR-ASSOCIATED ENDONUCLEASE CAS1"/>
    <property type="match status" value="1"/>
</dbReference>
<dbReference type="InterPro" id="IPR042211">
    <property type="entry name" value="CRISPR-assoc_Cas1_N"/>
</dbReference>
<protein>
    <recommendedName>
        <fullName evidence="8">CRISPR-associated endonuclease Cas1</fullName>
        <ecNumber evidence="8">3.1.-.-</ecNumber>
    </recommendedName>
</protein>
<comment type="cofactor">
    <cofactor evidence="8">
        <name>Mg(2+)</name>
        <dbReference type="ChEBI" id="CHEBI:18420"/>
    </cofactor>
    <cofactor evidence="8">
        <name>Mn(2+)</name>
        <dbReference type="ChEBI" id="CHEBI:29035"/>
    </cofactor>
</comment>
<feature type="binding site" evidence="8">
    <location>
        <position position="211"/>
    </location>
    <ligand>
        <name>Mn(2+)</name>
        <dbReference type="ChEBI" id="CHEBI:29035"/>
    </ligand>
</feature>
<evidence type="ECO:0000256" key="6">
    <source>
        <dbReference type="ARBA" id="ARBA00023118"/>
    </source>
</evidence>
<evidence type="ECO:0000313" key="9">
    <source>
        <dbReference type="EMBL" id="MDY5155558.1"/>
    </source>
</evidence>
<dbReference type="HAMAP" id="MF_01470">
    <property type="entry name" value="Cas1"/>
    <property type="match status" value="1"/>
</dbReference>
<dbReference type="Proteomes" id="UP001281731">
    <property type="component" value="Unassembled WGS sequence"/>
</dbReference>
<gene>
    <name evidence="9" type="primary">cas1e</name>
    <name evidence="8" type="synonym">cas1</name>
    <name evidence="9" type="ORF">R6G80_07485</name>
</gene>
<keyword evidence="4 8" id="KW-0378">Hydrolase</keyword>
<dbReference type="GO" id="GO:0051607">
    <property type="term" value="P:defense response to virus"/>
    <property type="evidence" value="ECO:0007669"/>
    <property type="project" value="UniProtKB-UniRule"/>
</dbReference>
<sequence length="342" mass="38057">MKGAPPPQRQHVGRASDRWSFVYLERCVVHRDDNAITATDSEGVTHIPVAMIGCLMLGPGTRVTFAAMVLLGDCGVSVIWVGEKGVRFYAGGRSLSGSSRYLTVQARLSTTPRERIKIARQMYEWRFPGENVSSLTMQQLRGREGSRIRDVYVREALRVGIPWKRRDYRPDNFDDSDPINKALTVANSCLYGVVHSVVSALGCSPALGFIHAGTDRAFIYDIADLYKTETSIPLAFNVVVEGEEDISGRVRRAMRDSIVEKSLLEQISRDIKTLLSDNEDDRRRRWHKGASSSDCDSDEEGTLVLWAGQASGAVPAGTNYAFDVEADFYDKNSGEFYISEEI</sequence>
<dbReference type="CDD" id="cd09719">
    <property type="entry name" value="Cas1_I-E"/>
    <property type="match status" value="1"/>
</dbReference>
<proteinExistence type="inferred from homology"/>
<keyword evidence="8" id="KW-0464">Manganese</keyword>
<evidence type="ECO:0000313" key="10">
    <source>
        <dbReference type="Proteomes" id="UP001281731"/>
    </source>
</evidence>
<evidence type="ECO:0000256" key="1">
    <source>
        <dbReference type="ARBA" id="ARBA00022722"/>
    </source>
</evidence>
<comment type="caution">
    <text evidence="9">The sequence shown here is derived from an EMBL/GenBank/DDBJ whole genome shotgun (WGS) entry which is preliminary data.</text>
</comment>
<dbReference type="PANTHER" id="PTHR34353">
    <property type="entry name" value="CRISPR-ASSOCIATED ENDONUCLEASE CAS1 1"/>
    <property type="match status" value="1"/>
</dbReference>
<dbReference type="InterPro" id="IPR033641">
    <property type="entry name" value="Cas1_I-E"/>
</dbReference>
<feature type="binding site" evidence="8">
    <location>
        <position position="144"/>
    </location>
    <ligand>
        <name>Mn(2+)</name>
        <dbReference type="ChEBI" id="CHEBI:29035"/>
    </ligand>
</feature>
<dbReference type="GO" id="GO:0003677">
    <property type="term" value="F:DNA binding"/>
    <property type="evidence" value="ECO:0007669"/>
    <property type="project" value="UniProtKB-KW"/>
</dbReference>
<dbReference type="AlphaFoldDB" id="A0AAW9HWV9"/>
<comment type="similarity">
    <text evidence="8">Belongs to the CRISPR-associated endonuclease Cas1 family.</text>
</comment>
<keyword evidence="6 8" id="KW-0051">Antiviral defense</keyword>
<dbReference type="GO" id="GO:0016787">
    <property type="term" value="F:hydrolase activity"/>
    <property type="evidence" value="ECO:0007669"/>
    <property type="project" value="UniProtKB-KW"/>
</dbReference>
<keyword evidence="2 8" id="KW-0479">Metal-binding</keyword>
<keyword evidence="7 8" id="KW-0238">DNA-binding</keyword>
<dbReference type="InterPro" id="IPR042206">
    <property type="entry name" value="CRISPR-assoc_Cas1_C"/>
</dbReference>
<dbReference type="GO" id="GO:0046872">
    <property type="term" value="F:metal ion binding"/>
    <property type="evidence" value="ECO:0007669"/>
    <property type="project" value="UniProtKB-UniRule"/>
</dbReference>
<dbReference type="EC" id="3.1.-.-" evidence="8"/>
<dbReference type="NCBIfam" id="TIGR03638">
    <property type="entry name" value="cas1_ECOLI"/>
    <property type="match status" value="1"/>
</dbReference>
<evidence type="ECO:0000256" key="2">
    <source>
        <dbReference type="ARBA" id="ARBA00022723"/>
    </source>
</evidence>
<accession>A0AAW9HWV9</accession>
<dbReference type="InterPro" id="IPR019851">
    <property type="entry name" value="CRISPR-assoc_Cas1_ECOLI"/>
</dbReference>
<reference evidence="9" key="1">
    <citation type="submission" date="2023-10" db="EMBL/GenBank/DDBJ databases">
        <title>Whole Genome based description of the genera Actinobaculum and Actinotignum reveals a complex phylogenetic relationship within the species included in the genus Actinotignum.</title>
        <authorList>
            <person name="Jensen C.S."/>
            <person name="Dargis R."/>
            <person name="Kemp M."/>
            <person name="Christensen J.J."/>
        </authorList>
    </citation>
    <scope>NUCLEOTIDE SEQUENCE</scope>
    <source>
        <strain evidence="9">SLA_B511</strain>
    </source>
</reference>